<dbReference type="EMBL" id="CP109823">
    <property type="protein sequence ID" value="XAE53875.1"/>
    <property type="molecule type" value="Genomic_DNA"/>
</dbReference>
<evidence type="ECO:0000313" key="1">
    <source>
        <dbReference type="EMBL" id="XAE53875.1"/>
    </source>
</evidence>
<evidence type="ECO:0000313" key="2">
    <source>
        <dbReference type="Proteomes" id="UP001448498"/>
    </source>
</evidence>
<name>A0ABZ3DYW5_9BURK</name>
<gene>
    <name evidence="1" type="ORF">OHZ10_35175</name>
</gene>
<dbReference type="RefSeq" id="WP_174994078.1">
    <property type="nucleotide sequence ID" value="NZ_CABVPX010000031.1"/>
</dbReference>
<keyword evidence="2" id="KW-1185">Reference proteome</keyword>
<organism evidence="1 2">
    <name type="scientific">Burkholderia arboris</name>
    <dbReference type="NCBI Taxonomy" id="488730"/>
    <lineage>
        <taxon>Bacteria</taxon>
        <taxon>Pseudomonadati</taxon>
        <taxon>Pseudomonadota</taxon>
        <taxon>Betaproteobacteria</taxon>
        <taxon>Burkholderiales</taxon>
        <taxon>Burkholderiaceae</taxon>
        <taxon>Burkholderia</taxon>
        <taxon>Burkholderia cepacia complex</taxon>
    </lineage>
</organism>
<reference evidence="1 2" key="1">
    <citation type="submission" date="2022-10" db="EMBL/GenBank/DDBJ databases">
        <title>Genomic of Burkholderia cepacia PN-1.</title>
        <authorList>
            <person name="Yang Y."/>
            <person name="Guan H."/>
            <person name="Huang J."/>
        </authorList>
    </citation>
    <scope>NUCLEOTIDE SEQUENCE [LARGE SCALE GENOMIC DNA]</scope>
    <source>
        <strain evidence="1 2">PN-1</strain>
    </source>
</reference>
<proteinExistence type="predicted"/>
<protein>
    <submittedName>
        <fullName evidence="1">Uncharacterized protein</fullName>
    </submittedName>
</protein>
<dbReference type="Proteomes" id="UP001448498">
    <property type="component" value="Chromosome 2"/>
</dbReference>
<sequence length="50" mass="5573">MLDDQLFLHADLRRIRAKRCARMAESAGEMTLRQAARGAMLQAAHAFEGS</sequence>
<accession>A0ABZ3DYW5</accession>